<dbReference type="PANTHER" id="PTHR22878:SF66">
    <property type="entry name" value="DYNEIN AXONEMAL HEAVY CHAIN 7"/>
    <property type="match status" value="1"/>
</dbReference>
<feature type="coiled-coil region" evidence="16">
    <location>
        <begin position="2820"/>
        <end position="2868"/>
    </location>
</feature>
<dbReference type="Gene3D" id="1.20.140.100">
    <property type="entry name" value="Dynein heavy chain, N-terminal domain 2"/>
    <property type="match status" value="1"/>
</dbReference>
<dbReference type="InterPro" id="IPR042222">
    <property type="entry name" value="Dynein_2_N"/>
</dbReference>
<keyword evidence="11 16" id="KW-0175">Coiled coil</keyword>
<evidence type="ECO:0000256" key="2">
    <source>
        <dbReference type="ARBA" id="ARBA00004430"/>
    </source>
</evidence>
<evidence type="ECO:0000256" key="14">
    <source>
        <dbReference type="ARBA" id="ARBA00023212"/>
    </source>
</evidence>
<dbReference type="Gene3D" id="1.20.58.1120">
    <property type="match status" value="1"/>
</dbReference>
<name>A0A9J6C3A0_POLVA</name>
<dbReference type="GO" id="GO:0045505">
    <property type="term" value="F:dynein intermediate chain binding"/>
    <property type="evidence" value="ECO:0007669"/>
    <property type="project" value="InterPro"/>
</dbReference>
<dbReference type="InterPro" id="IPR043157">
    <property type="entry name" value="Dynein_AAA1S"/>
</dbReference>
<dbReference type="EMBL" id="JADBJN010000002">
    <property type="protein sequence ID" value="KAG5676490.1"/>
    <property type="molecule type" value="Genomic_DNA"/>
</dbReference>
<dbReference type="SUPFAM" id="SSF52540">
    <property type="entry name" value="P-loop containing nucleoside triphosphate hydrolases"/>
    <property type="match status" value="4"/>
</dbReference>
<dbReference type="FunFam" id="1.10.287.2620:FF:000002">
    <property type="entry name" value="Dynein heavy chain 2, axonemal"/>
    <property type="match status" value="1"/>
</dbReference>
<dbReference type="Pfam" id="PF12777">
    <property type="entry name" value="MT"/>
    <property type="match status" value="1"/>
</dbReference>
<dbReference type="InterPro" id="IPR026983">
    <property type="entry name" value="DHC"/>
</dbReference>
<keyword evidence="5" id="KW-0493">Microtubule</keyword>
<keyword evidence="7" id="KW-0547">Nucleotide-binding</keyword>
<dbReference type="Pfam" id="PF12780">
    <property type="entry name" value="AAA_8"/>
    <property type="match status" value="1"/>
</dbReference>
<evidence type="ECO:0000256" key="16">
    <source>
        <dbReference type="SAM" id="Coils"/>
    </source>
</evidence>
<evidence type="ECO:0000256" key="10">
    <source>
        <dbReference type="ARBA" id="ARBA00023017"/>
    </source>
</evidence>
<dbReference type="InterPro" id="IPR003593">
    <property type="entry name" value="AAA+_ATPase"/>
</dbReference>
<comment type="caution">
    <text evidence="19">The sequence shown here is derived from an EMBL/GenBank/DDBJ whole genome shotgun (WGS) entry which is preliminary data.</text>
</comment>
<keyword evidence="14" id="KW-0206">Cytoskeleton</keyword>
<keyword evidence="20" id="KW-1185">Reference proteome</keyword>
<dbReference type="Gene3D" id="6.10.140.1060">
    <property type="match status" value="1"/>
</dbReference>
<feature type="region of interest" description="Disordered" evidence="17">
    <location>
        <begin position="1800"/>
        <end position="1820"/>
    </location>
</feature>
<dbReference type="FunFam" id="1.10.8.1220:FF:000001">
    <property type="entry name" value="Dynein axonemal heavy chain 5"/>
    <property type="match status" value="1"/>
</dbReference>
<feature type="coiled-coil region" evidence="16">
    <location>
        <begin position="2582"/>
        <end position="2637"/>
    </location>
</feature>
<evidence type="ECO:0000313" key="20">
    <source>
        <dbReference type="Proteomes" id="UP001107558"/>
    </source>
</evidence>
<dbReference type="InterPro" id="IPR024743">
    <property type="entry name" value="Dynein_HC_stalk"/>
</dbReference>
<comment type="similarity">
    <text evidence="3">Belongs to the dynein heavy chain family.</text>
</comment>
<dbReference type="Gene3D" id="1.10.8.710">
    <property type="match status" value="1"/>
</dbReference>
<keyword evidence="10" id="KW-0243">Dynein</keyword>
<dbReference type="PANTHER" id="PTHR22878">
    <property type="entry name" value="DYNEIN HEAVY CHAIN 6, AXONEMAL-LIKE-RELATED"/>
    <property type="match status" value="1"/>
</dbReference>
<evidence type="ECO:0000256" key="9">
    <source>
        <dbReference type="ARBA" id="ARBA00022846"/>
    </source>
</evidence>
<evidence type="ECO:0000256" key="4">
    <source>
        <dbReference type="ARBA" id="ARBA00022490"/>
    </source>
</evidence>
<dbReference type="Gene3D" id="1.10.8.720">
    <property type="entry name" value="Region D6 of dynein motor"/>
    <property type="match status" value="1"/>
</dbReference>
<keyword evidence="15" id="KW-0966">Cell projection</keyword>
<dbReference type="Gene3D" id="3.20.180.20">
    <property type="entry name" value="Dynein heavy chain, N-terminal domain 2"/>
    <property type="match status" value="1"/>
</dbReference>
<evidence type="ECO:0000256" key="6">
    <source>
        <dbReference type="ARBA" id="ARBA00022737"/>
    </source>
</evidence>
<dbReference type="Gene3D" id="3.40.50.300">
    <property type="entry name" value="P-loop containing nucleotide triphosphate hydrolases"/>
    <property type="match status" value="5"/>
</dbReference>
<evidence type="ECO:0000313" key="19">
    <source>
        <dbReference type="EMBL" id="KAG5676490.1"/>
    </source>
</evidence>
<dbReference type="InterPro" id="IPR004273">
    <property type="entry name" value="Dynein_heavy_D6_P-loop"/>
</dbReference>
<dbReference type="Gene3D" id="1.10.8.1220">
    <property type="match status" value="1"/>
</dbReference>
<dbReference type="GO" id="GO:0008569">
    <property type="term" value="F:minus-end-directed microtubule motor activity"/>
    <property type="evidence" value="ECO:0007669"/>
    <property type="project" value="InterPro"/>
</dbReference>
<dbReference type="InterPro" id="IPR041466">
    <property type="entry name" value="Dynein_AAA5_ext"/>
</dbReference>
<evidence type="ECO:0000259" key="18">
    <source>
        <dbReference type="SMART" id="SM00382"/>
    </source>
</evidence>
<keyword evidence="9" id="KW-0282">Flagellum</keyword>
<dbReference type="Gene3D" id="1.10.287.2620">
    <property type="match status" value="1"/>
</dbReference>
<reference evidence="19" key="1">
    <citation type="submission" date="2021-03" db="EMBL/GenBank/DDBJ databases">
        <title>Chromosome level genome of the anhydrobiotic midge Polypedilum vanderplanki.</title>
        <authorList>
            <person name="Yoshida Y."/>
            <person name="Kikawada T."/>
            <person name="Gusev O."/>
        </authorList>
    </citation>
    <scope>NUCLEOTIDE SEQUENCE</scope>
    <source>
        <strain evidence="19">NIAS01</strain>
        <tissue evidence="19">Whole body or cell culture</tissue>
    </source>
</reference>
<dbReference type="FunFam" id="3.40.50.300:FF:000223">
    <property type="entry name" value="Dynein heavy chain 3, axonemal"/>
    <property type="match status" value="1"/>
</dbReference>
<protein>
    <recommendedName>
        <fullName evidence="18">AAA+ ATPase domain-containing protein</fullName>
    </recommendedName>
</protein>
<dbReference type="FunFam" id="3.40.50.300:FF:002141">
    <property type="entry name" value="Dynein heavy chain"/>
    <property type="match status" value="1"/>
</dbReference>
<dbReference type="Pfam" id="PF18198">
    <property type="entry name" value="AAA_lid_11"/>
    <property type="match status" value="1"/>
</dbReference>
<dbReference type="InterPro" id="IPR041228">
    <property type="entry name" value="Dynein_C"/>
</dbReference>
<dbReference type="FunFam" id="1.10.8.720:FF:000001">
    <property type="entry name" value="dynein heavy chain 7, axonemal"/>
    <property type="match status" value="1"/>
</dbReference>
<dbReference type="Gene3D" id="1.20.920.20">
    <property type="match status" value="1"/>
</dbReference>
<dbReference type="Pfam" id="PF17852">
    <property type="entry name" value="Dynein_AAA_lid"/>
    <property type="match status" value="1"/>
</dbReference>
<dbReference type="GO" id="GO:0005858">
    <property type="term" value="C:axonemal dynein complex"/>
    <property type="evidence" value="ECO:0007669"/>
    <property type="project" value="UniProtKB-ARBA"/>
</dbReference>
<dbReference type="GO" id="GO:0051959">
    <property type="term" value="F:dynein light intermediate chain binding"/>
    <property type="evidence" value="ECO:0007669"/>
    <property type="project" value="InterPro"/>
</dbReference>
<dbReference type="InterPro" id="IPR042228">
    <property type="entry name" value="Dynein_linker_3"/>
</dbReference>
<dbReference type="FunFam" id="1.20.1270.280:FF:000001">
    <property type="entry name" value="dynein heavy chain 7, axonemal"/>
    <property type="match status" value="1"/>
</dbReference>
<dbReference type="Gene3D" id="1.20.1270.280">
    <property type="match status" value="1"/>
</dbReference>
<keyword evidence="12" id="KW-0969">Cilium</keyword>
<evidence type="ECO:0000256" key="11">
    <source>
        <dbReference type="ARBA" id="ARBA00023054"/>
    </source>
</evidence>
<feature type="domain" description="AAA+ ATPase" evidence="18">
    <location>
        <begin position="1961"/>
        <end position="2108"/>
    </location>
</feature>
<dbReference type="FunFam" id="1.20.920.20:FF:000006">
    <property type="entry name" value="Dynein, axonemal, heavy chain 6"/>
    <property type="match status" value="1"/>
</dbReference>
<dbReference type="Pfam" id="PF12774">
    <property type="entry name" value="AAA_6"/>
    <property type="match status" value="1"/>
</dbReference>
<dbReference type="InterPro" id="IPR041589">
    <property type="entry name" value="DNAH3_AAA_lid_1"/>
</dbReference>
<evidence type="ECO:0000256" key="7">
    <source>
        <dbReference type="ARBA" id="ARBA00022741"/>
    </source>
</evidence>
<evidence type="ECO:0000256" key="3">
    <source>
        <dbReference type="ARBA" id="ARBA00008887"/>
    </source>
</evidence>
<evidence type="ECO:0000256" key="1">
    <source>
        <dbReference type="ARBA" id="ARBA00004230"/>
    </source>
</evidence>
<dbReference type="GO" id="GO:0003341">
    <property type="term" value="P:cilium movement"/>
    <property type="evidence" value="ECO:0007669"/>
    <property type="project" value="UniProtKB-ARBA"/>
</dbReference>
<dbReference type="OrthoDB" id="447173at2759"/>
<dbReference type="InterPro" id="IPR041658">
    <property type="entry name" value="AAA_lid_11"/>
</dbReference>
<evidence type="ECO:0000256" key="17">
    <source>
        <dbReference type="SAM" id="MobiDB-lite"/>
    </source>
</evidence>
<dbReference type="FunFam" id="1.20.920.30:FF:000002">
    <property type="entry name" value="Dynein axonemal heavy chain 3"/>
    <property type="match status" value="1"/>
</dbReference>
<evidence type="ECO:0000256" key="13">
    <source>
        <dbReference type="ARBA" id="ARBA00023175"/>
    </source>
</evidence>
<dbReference type="Gene3D" id="1.10.472.130">
    <property type="match status" value="1"/>
</dbReference>
<dbReference type="GO" id="GO:0005874">
    <property type="term" value="C:microtubule"/>
    <property type="evidence" value="ECO:0007669"/>
    <property type="project" value="UniProtKB-KW"/>
</dbReference>
<feature type="domain" description="AAA+ ATPase" evidence="18">
    <location>
        <begin position="1281"/>
        <end position="1420"/>
    </location>
</feature>
<dbReference type="Pfam" id="PF18199">
    <property type="entry name" value="Dynein_C"/>
    <property type="match status" value="1"/>
</dbReference>
<evidence type="ECO:0000256" key="15">
    <source>
        <dbReference type="ARBA" id="ARBA00023273"/>
    </source>
</evidence>
<organism evidence="19 20">
    <name type="scientific">Polypedilum vanderplanki</name>
    <name type="common">Sleeping chironomid midge</name>
    <dbReference type="NCBI Taxonomy" id="319348"/>
    <lineage>
        <taxon>Eukaryota</taxon>
        <taxon>Metazoa</taxon>
        <taxon>Ecdysozoa</taxon>
        <taxon>Arthropoda</taxon>
        <taxon>Hexapoda</taxon>
        <taxon>Insecta</taxon>
        <taxon>Pterygota</taxon>
        <taxon>Neoptera</taxon>
        <taxon>Endopterygota</taxon>
        <taxon>Diptera</taxon>
        <taxon>Nematocera</taxon>
        <taxon>Chironomoidea</taxon>
        <taxon>Chironomidae</taxon>
        <taxon>Chironominae</taxon>
        <taxon>Polypedilum</taxon>
        <taxon>Polypedilum</taxon>
    </lineage>
</organism>
<dbReference type="GO" id="GO:0005524">
    <property type="term" value="F:ATP binding"/>
    <property type="evidence" value="ECO:0007669"/>
    <property type="project" value="UniProtKB-KW"/>
</dbReference>
<dbReference type="FunFam" id="3.10.490.20:FF:000001">
    <property type="entry name" value="dynein heavy chain 7, axonemal"/>
    <property type="match status" value="1"/>
</dbReference>
<dbReference type="FunFam" id="3.40.50.300:FF:000044">
    <property type="entry name" value="Dynein heavy chain 5, axonemal"/>
    <property type="match status" value="1"/>
</dbReference>
<evidence type="ECO:0000256" key="8">
    <source>
        <dbReference type="ARBA" id="ARBA00022840"/>
    </source>
</evidence>
<dbReference type="FunFam" id="1.20.140.100:FF:000004">
    <property type="entry name" value="Dynein axonemal heavy chain 6"/>
    <property type="match status" value="1"/>
</dbReference>
<dbReference type="InterPro" id="IPR013602">
    <property type="entry name" value="Dynein_heavy_linker"/>
</dbReference>
<dbReference type="InterPro" id="IPR024317">
    <property type="entry name" value="Dynein_heavy_chain_D4_dom"/>
</dbReference>
<dbReference type="FunFam" id="3.40.50.300:FF:001328">
    <property type="entry name" value="Dynein heavy chain 6, axonemal"/>
    <property type="match status" value="1"/>
</dbReference>
<gene>
    <name evidence="19" type="ORF">PVAND_006321</name>
</gene>
<dbReference type="FunFam" id="3.20.180.20:FF:000003">
    <property type="entry name" value="Dynein heavy chain 12, axonemal"/>
    <property type="match status" value="1"/>
</dbReference>
<dbReference type="Gene3D" id="3.10.490.20">
    <property type="match status" value="1"/>
</dbReference>
<dbReference type="Pfam" id="PF12775">
    <property type="entry name" value="AAA_7"/>
    <property type="match status" value="1"/>
</dbReference>
<dbReference type="InterPro" id="IPR042219">
    <property type="entry name" value="AAA_lid_11_sf"/>
</dbReference>
<dbReference type="InterPro" id="IPR035699">
    <property type="entry name" value="AAA_6"/>
</dbReference>
<dbReference type="Gene3D" id="1.20.920.30">
    <property type="match status" value="1"/>
</dbReference>
<dbReference type="Proteomes" id="UP001107558">
    <property type="component" value="Chromosome 2"/>
</dbReference>
<proteinExistence type="inferred from homology"/>
<dbReference type="InterPro" id="IPR043160">
    <property type="entry name" value="Dynein_C_barrel"/>
</dbReference>
<comment type="subcellular location">
    <subcellularLocation>
        <location evidence="1">Cell projection</location>
        <location evidence="1">Cilium</location>
        <location evidence="1">Flagellum</location>
    </subcellularLocation>
    <subcellularLocation>
        <location evidence="2">Cytoplasm</location>
        <location evidence="2">Cytoskeleton</location>
        <location evidence="2">Cilium axoneme</location>
    </subcellularLocation>
</comment>
<dbReference type="GO" id="GO:0031514">
    <property type="term" value="C:motile cilium"/>
    <property type="evidence" value="ECO:0007669"/>
    <property type="project" value="UniProtKB-SubCell"/>
</dbReference>
<keyword evidence="8" id="KW-0067">ATP-binding</keyword>
<dbReference type="InterPro" id="IPR027417">
    <property type="entry name" value="P-loop_NTPase"/>
</dbReference>
<dbReference type="SMART" id="SM00382">
    <property type="entry name" value="AAA"/>
    <property type="match status" value="2"/>
</dbReference>
<keyword evidence="13" id="KW-0505">Motor protein</keyword>
<dbReference type="Pfam" id="PF12781">
    <property type="entry name" value="AAA_9"/>
    <property type="match status" value="1"/>
</dbReference>
<evidence type="ECO:0000256" key="5">
    <source>
        <dbReference type="ARBA" id="ARBA00022701"/>
    </source>
</evidence>
<keyword evidence="4" id="KW-0963">Cytoplasm</keyword>
<keyword evidence="6" id="KW-0677">Repeat</keyword>
<dbReference type="FunFam" id="3.40.50.300:FF:000362">
    <property type="entry name" value="Dynein, axonemal, heavy chain 6"/>
    <property type="match status" value="1"/>
</dbReference>
<dbReference type="Pfam" id="PF03028">
    <property type="entry name" value="Dynein_heavy"/>
    <property type="match status" value="1"/>
</dbReference>
<dbReference type="FunFam" id="1.10.8.710:FF:000004">
    <property type="entry name" value="Dynein axonemal heavy chain 6"/>
    <property type="match status" value="1"/>
</dbReference>
<evidence type="ECO:0000256" key="12">
    <source>
        <dbReference type="ARBA" id="ARBA00023069"/>
    </source>
</evidence>
<sequence length="4013" mass="462250">MTSRNPDFSKVPGTRDIIRSAINSKANVAYNTKKLWRELNLPTSTFDLSRPNLFSLPDKLLRHSAKLKPLKGPHERKSKKGVKKVKSYTVVRREREEFRKKLVSLIISSEEEIARDDGSFPDAKEKEIMRYYYYIKHGIDTVHVAPLDKKVFNRVLKLIPKKLTKWNDVLESITTEMKEDYITAVKKAVIDFVLGDALNKNIKKSEESRHRMELKEISMKWRHRFEENRIKIKRNLFVINPCLAQIVEIWHTSFKNLCYVDMERIIAKGQAYDLNEFSNTITRQIENAKAMLQEKWFGAIQSIISKGGKKKLVPDSSKPRLLKRFYNCIAALMTQQLQDMCIRSLHEYTNYICDVGKSNQGFKLTILLEEEDTLAFAPPFARFRIELLKLIDVIAKAGNTLPRIETKVYLDSDPIDDFLKPAISNEIIEDCKRKIYLLLEEQRIGPELRMQDFDDYMDLMNGKNIDEIEKFINSKPKFEEYCALIEHYKEIEHEISRKVWGVVTMGFYEFHREGLIDTLESLARFMQQELITKVTADQQNAMFKMTGEYEDIAAKVLATPKDTKTLMELKKYATKTEEETIPKMENQLRLNLQQLLYLTDYTILTPLEIKLNTNTFQWYLKMPSVFEDHKKIIAEKVIEYQDMLKKRIEYFKRDLELYWEQVQEYVKWGDLKKLSKYKKKATILDKKLQLAMVKIDEINEEEAAYGWELSQYPLRKQCADKLQPYKKLFDAGQEFMDKHDLWMHTQVGTYEPEQIEETIGNLYRAVYKLEKQFSDSPFTQRLATGIKNSIDEFKVHLPLINTLGNPGMKDRHWEQVSEIIGFPIKKSADMTLEKVIDYGLAEYVSKFESISESATKENNLEKGMAKMINEWGDMNFIVNAYRDTGTYILSSIDDIQVLLDDHIIKTQTMKGSPYIKPFEREITAWEKKLMLLQEILDDWLKVQATWMYLEPIFGSPDIQSQMPEEGRRFSAVDKIWKDLMRAVYSDTQVLAVIEIDKMSEKLKKCYSLLEQIQKGLNEYLEKKRLYFPRFFFLSNEELLEILSETKDPTRVQPHLKKCFEGISTLNFTETLDVTVMKSSEGEEVILDDVISTSKARGQVEKWLLDLEKSMKKSIRNQIMKAFEAYNDKERHEWVLDFPGQSIQSISTTCWTLEITECFMQENPIEALKIYYEKCNEQIGHIVDLVRGDLPLQNRITLGALVVLDVHGRDVLAELIEKETQKDNDFNWLSQLRYYIEDEELVTKMINSSLRYGYEYLGNTTRLVITPLTDRCYRTLFGALHLHLGGAPEGPAGTGKTETTKDLAKAVAKQCVVFNCSDGLDYIALGKFFKGLASCGAWSCFDEFNRIDLEVLSVVAQQILTIQRGINSGAATLMFEGTLLQLDPTCAVFITMNPGYAGRSELPDNLKSLFRSVAMMVPDYALIAEIELYSYGFLQAKPLAVKIVATYRLCSEQLSSQSHYDYGMRAVKSVLKAAGALKLKYPNQSEDILVLRSIKDLNLAKFLSHDVPLFHGIISDLFPGITLPDSDYEQFNRAMQDACNENNIQCTEVFLEKVQQLYEMILVRHGLMIVGHSFGGKTTAYRMLARALEIMEEREQLNEHKAIFTVINPKSITMGQLYGQFDAISHEWSDGILAVSYRQFATSTTNERKWLIFDGPVDAIWIENMNTVLDDNRKLCLMSGEIIQLAPTTNLIFETMDLEAASPATVSRCGMIYMEPNSLGWKPLLDSWMNEMPKAVNDSNKLIILQMFMRFCPLLLWFIRKGGFKEMMPTSDSNLVRGVMNIFDCFTDDWRIEETVVIDKEKDGKEQTQQAKELQAKQEKEKEKDASLREVEIRAQIEGIFFFSAIWALGGPLFQESREKFSEIFRALLEKNFPVELNEKYNIPPEVQVPSLAKPFIFPIPKLGSVFDYRFIREGKGKWRPWADDLTQTESAIPRDRPVNQIIVPTIETVRTCALLDLLVKHSKHLMIIGPTGTGKSVYVNDFLLKKTDTNIYKPLLINFSAQTTANQTQDIIMSKLDKRRKGIFGPPLGQKCVIFVDDLSMPMKESYDAQPPIELLRMWLDHGIWYDRKENIPMKLMDIQFICAMGPPSSGNTITARFSRHFNTFVINEFEENTLVTIFSKIVLWHLDTRGFSKDFDPSIDEIVGSTLQIYQEARKFLLPTPTKCHYIFNLRDFSRVVQGVLLSTPEGTETIDTMRRLWAHEIMRVYGDRLIDERDRQWLFEMICKTIQEKMNIDPEDLFIRLREPKQKLTETDLRKLLFCDFTNPKADNKLYLEVEELESLRYTVEQYLVEYNNMSKKPMNLVLFRFAIEHLSRICRIIKPPRSHALLVGVGGSGRQSLTKLAAHINDYETFQVEISRQYGVTEWHEEIKNIVKKVSSSENQGLFLFTDVQIKEESFLEDVSNLLNTGEVPNLFNLEEKNEILERMRQIDRAKDKSLQTDGSLVALFNMFVNLVREQLHIVLSMSPIGNAFRNRVRKFPAIVNCCTIDWFQPWPQDALLAVATRFLGDVELSDQERPICIDMCMEFHTSTQSLSEQFLIRLNRHNYVTPTSYLELIQTFKTLLQKKRTEVKNSRNRYLVGIEQLESTSKQVDILKANLEELQPSLKLAAETVAKELAQVQKDQENTNAKKEQVEIDEAAAIEQATIATAIKEECDIKLAEAIPKLEEANAALQTLTPQDITIVKTMKSPPLPIKIVMEGICIMKDVKPDRIPNPNGVGLVEDYWPASKKVLTDMKFLDSLLYFDKDNIPARVIQKVQERVLTNENFDPEKIKTVSAACEGLCKWIIAIVEYDKVIKVVAPKRAAFEEAQASYNGAMSMLTAKKQQLAGLEANLAELKRHLDEQIAIHNEKQAQVEKSTKQLERATELITGLGGEGARWSEAATHLGNVYDTLTGDVLISSGVVSYLGSFTSDFRSKQIQEWRNKCESMGIVCASVFQLQNVLGDPVMIRSWNIHGLPSDSFSIESAIIINNARRWPLCIDPQGQANKWIKNMEKSNRLGIIRLSQPDYTRVLENSLQFGLPVLLENIGEDIEPILESILLRQTFKQGGTLCIKLGDSIIEYNDSFRFYITTKMRNPHYLPEMAVKVTLLNFMITPAGLQDQLLAITVARERPDLETEKNQLIIQSADNKKQLKEIEDKILEVLSLEGNILEDETAVQVLSSSKALSNEISEKQAVAEVTEKQIDTARLGYTSIAKHSTILFFTIVDLANIDPMYQYSLVWFINLFTNAIDNTEKVDDLEQRLNDLTSFFTYSLYVNICRSLFERDKLLFSLLLAINLLKNEEKMQQEEWMFLLTGGVGLSNPYKNPADWIPKKSWDEICRLSEFPQFANLRDSIAANISEWEAYYKSATPHMANLPQPWQNLSDFHKILILRCFRSDKLVPAIQHFVQSIMGQKYIESPPFNLTASYDDSHCCIPLIFILTPGADPISNLLKFADDQGYGNNRLFSLSLGQGQGPIATKMIDEGTKFGNWVVLQNCHLAKSWMGNLERICESLQPDTTHPDFRLWLTSYPSEDFPVVVLQNGVKMTNEPPKGLKNNILRSFQSDPINDVEWFESCNQSRNFKYLLYSLCFFHGVVQERRQFGPIGWNIGYEFNETDLRISVKQLMMFLNEYEEVQYTALRYLTGECNYGGRVTDDWDRRCLNTILSKYYNDELLKNENYKFDESGVYTVPRVSEYEEFVKHIKGLESNARPEIFGLHENAEIIKDEQETNGLLSNVLKTQTTSGGESFTKNERLVIEVSNDILNRLPQEFNIEEANKLYPTSYHQSMNTVLVQEMGRFNNLLSTIRASLTIVIKAIKGLVSITPDVEEIVNSIVIGKIPSQWSKKSYPSLKPLGSYVNDFLERLQFLQRWMDEGPPVNYWISGFFFTQAFLTGAQQNYARKYSIPIDLLMFDYEVQKVDAIDTMPNDGVYVYGLFLDGARWDRTKDCLQECLPRILHDKMPLILLKPMKKEELKARHIYTCPVYKTSERRGVLSTTGHSTNFVIAMLLNCAEDMKPDHWVERGCALLCQLSQ</sequence>
<dbReference type="InterPro" id="IPR035706">
    <property type="entry name" value="AAA_9"/>
</dbReference>
<dbReference type="FunFam" id="1.20.58.1120:FF:000001">
    <property type="entry name" value="dynein heavy chain 2, axonemal"/>
    <property type="match status" value="1"/>
</dbReference>
<accession>A0A9J6C3A0</accession>
<dbReference type="Pfam" id="PF08393">
    <property type="entry name" value="DHC_N2"/>
    <property type="match status" value="1"/>
</dbReference>
<dbReference type="Pfam" id="PF17857">
    <property type="entry name" value="AAA_lid_1"/>
    <property type="match status" value="1"/>
</dbReference>